<evidence type="ECO:0000313" key="1">
    <source>
        <dbReference type="EMBL" id="GBO14071.1"/>
    </source>
</evidence>
<dbReference type="Proteomes" id="UP000499080">
    <property type="component" value="Unassembled WGS sequence"/>
</dbReference>
<reference evidence="1 2" key="1">
    <citation type="journal article" date="2019" name="Sci. Rep.">
        <title>Orb-weaving spider Araneus ventricosus genome elucidates the spidroin gene catalogue.</title>
        <authorList>
            <person name="Kono N."/>
            <person name="Nakamura H."/>
            <person name="Ohtoshi R."/>
            <person name="Moran D.A.P."/>
            <person name="Shinohara A."/>
            <person name="Yoshida Y."/>
            <person name="Fujiwara M."/>
            <person name="Mori M."/>
            <person name="Tomita M."/>
            <person name="Arakawa K."/>
        </authorList>
    </citation>
    <scope>NUCLEOTIDE SEQUENCE [LARGE SCALE GENOMIC DNA]</scope>
</reference>
<comment type="caution">
    <text evidence="1">The sequence shown here is derived from an EMBL/GenBank/DDBJ whole genome shotgun (WGS) entry which is preliminary data.</text>
</comment>
<keyword evidence="2" id="KW-1185">Reference proteome</keyword>
<evidence type="ECO:0000313" key="2">
    <source>
        <dbReference type="Proteomes" id="UP000499080"/>
    </source>
</evidence>
<protein>
    <submittedName>
        <fullName evidence="1">Uncharacterized protein</fullName>
    </submittedName>
</protein>
<dbReference type="AlphaFoldDB" id="A0A4Y2UPJ1"/>
<gene>
    <name evidence="1" type="ORF">AVEN_180186_1</name>
</gene>
<name>A0A4Y2UPJ1_ARAVE</name>
<accession>A0A4Y2UPJ1</accession>
<feature type="non-terminal residue" evidence="1">
    <location>
        <position position="1"/>
    </location>
</feature>
<sequence>ATSSESQALSRARGKYDSKFPYLLLQSLPSKPPLKVKEVRLHDSKNSFNKREMEG</sequence>
<organism evidence="1 2">
    <name type="scientific">Araneus ventricosus</name>
    <name type="common">Orbweaver spider</name>
    <name type="synonym">Epeira ventricosa</name>
    <dbReference type="NCBI Taxonomy" id="182803"/>
    <lineage>
        <taxon>Eukaryota</taxon>
        <taxon>Metazoa</taxon>
        <taxon>Ecdysozoa</taxon>
        <taxon>Arthropoda</taxon>
        <taxon>Chelicerata</taxon>
        <taxon>Arachnida</taxon>
        <taxon>Araneae</taxon>
        <taxon>Araneomorphae</taxon>
        <taxon>Entelegynae</taxon>
        <taxon>Araneoidea</taxon>
        <taxon>Araneidae</taxon>
        <taxon>Araneus</taxon>
    </lineage>
</organism>
<dbReference type="EMBL" id="BGPR01038255">
    <property type="protein sequence ID" value="GBO14071.1"/>
    <property type="molecule type" value="Genomic_DNA"/>
</dbReference>
<proteinExistence type="predicted"/>